<dbReference type="GO" id="GO:0000270">
    <property type="term" value="P:peptidoglycan metabolic process"/>
    <property type="evidence" value="ECO:0007669"/>
    <property type="project" value="TreeGrafter"/>
</dbReference>
<dbReference type="NCBIfam" id="TIGR00666">
    <property type="entry name" value="PBP4"/>
    <property type="match status" value="1"/>
</dbReference>
<evidence type="ECO:0000256" key="2">
    <source>
        <dbReference type="ARBA" id="ARBA00022801"/>
    </source>
</evidence>
<dbReference type="Gene3D" id="3.50.80.20">
    <property type="entry name" value="D-Ala-D-Ala carboxypeptidase C, peptidase S13"/>
    <property type="match status" value="1"/>
</dbReference>
<keyword evidence="3" id="KW-0121">Carboxypeptidase</keyword>
<evidence type="ECO:0000313" key="3">
    <source>
        <dbReference type="EMBL" id="SEF80512.1"/>
    </source>
</evidence>
<reference evidence="3 4" key="1">
    <citation type="submission" date="2016-10" db="EMBL/GenBank/DDBJ databases">
        <authorList>
            <person name="de Groot N.N."/>
        </authorList>
    </citation>
    <scope>NUCLEOTIDE SEQUENCE [LARGE SCALE GENOMIC DNA]</scope>
    <source>
        <strain evidence="3 4">AR32</strain>
    </source>
</reference>
<dbReference type="Pfam" id="PF02113">
    <property type="entry name" value="Peptidase_S13"/>
    <property type="match status" value="2"/>
</dbReference>
<accession>A0A1H5UZB8</accession>
<gene>
    <name evidence="3" type="ORF">SAMN05216354_1653</name>
</gene>
<dbReference type="AlphaFoldDB" id="A0A1H5UZB8"/>
<dbReference type="GO" id="GO:0006508">
    <property type="term" value="P:proteolysis"/>
    <property type="evidence" value="ECO:0007669"/>
    <property type="project" value="InterPro"/>
</dbReference>
<keyword evidence="3" id="KW-0645">Protease</keyword>
<protein>
    <submittedName>
        <fullName evidence="3">D-alanyl-D-alanine carboxypeptidase / D-alanyl-D-alanine-endopeptidase (Penicillin-binding protein 4)</fullName>
    </submittedName>
</protein>
<proteinExistence type="inferred from homology"/>
<dbReference type="EMBL" id="FNUV01000004">
    <property type="protein sequence ID" value="SEF80512.1"/>
    <property type="molecule type" value="Genomic_DNA"/>
</dbReference>
<dbReference type="InterPro" id="IPR000667">
    <property type="entry name" value="Peptidase_S13"/>
</dbReference>
<keyword evidence="2" id="KW-0378">Hydrolase</keyword>
<dbReference type="PANTHER" id="PTHR30023">
    <property type="entry name" value="D-ALANYL-D-ALANINE CARBOXYPEPTIDASE"/>
    <property type="match status" value="1"/>
</dbReference>
<dbReference type="InterPro" id="IPR012338">
    <property type="entry name" value="Beta-lactam/transpept-like"/>
</dbReference>
<dbReference type="GO" id="GO:0004185">
    <property type="term" value="F:serine-type carboxypeptidase activity"/>
    <property type="evidence" value="ECO:0007669"/>
    <property type="project" value="InterPro"/>
</dbReference>
<dbReference type="SUPFAM" id="SSF56601">
    <property type="entry name" value="beta-lactamase/transpeptidase-like"/>
    <property type="match status" value="1"/>
</dbReference>
<dbReference type="PRINTS" id="PR00922">
    <property type="entry name" value="DADACBPTASE3"/>
</dbReference>
<evidence type="ECO:0000256" key="1">
    <source>
        <dbReference type="ARBA" id="ARBA00006096"/>
    </source>
</evidence>
<dbReference type="PANTHER" id="PTHR30023:SF0">
    <property type="entry name" value="PENICILLIN-SENSITIVE CARBOXYPEPTIDASE A"/>
    <property type="match status" value="1"/>
</dbReference>
<organism evidence="3 4">
    <name type="scientific">Xylanibacter ruminicola</name>
    <name type="common">Prevotella ruminicola</name>
    <dbReference type="NCBI Taxonomy" id="839"/>
    <lineage>
        <taxon>Bacteria</taxon>
        <taxon>Pseudomonadati</taxon>
        <taxon>Bacteroidota</taxon>
        <taxon>Bacteroidia</taxon>
        <taxon>Bacteroidales</taxon>
        <taxon>Prevotellaceae</taxon>
        <taxon>Xylanibacter</taxon>
    </lineage>
</organism>
<name>A0A1H5UZB8_XYLRU</name>
<dbReference type="Gene3D" id="3.40.710.10">
    <property type="entry name" value="DD-peptidase/beta-lactamase superfamily"/>
    <property type="match status" value="1"/>
</dbReference>
<evidence type="ECO:0000313" key="4">
    <source>
        <dbReference type="Proteomes" id="UP000236735"/>
    </source>
</evidence>
<dbReference type="Proteomes" id="UP000236735">
    <property type="component" value="Unassembled WGS sequence"/>
</dbReference>
<comment type="similarity">
    <text evidence="1">Belongs to the peptidase S13 family.</text>
</comment>
<sequence length="389" mass="43003">MQAQTDKIVSDTIVTDTMAVELPWPQNIQARLDSLVQDPLLQRTQLGLMVYDLTADSTLYTFNAKQTMRPASTMKLLTAVTAIDQLGGNYKFRTTLRYKGEVRDSVFTGDIYCVGGMDPMFESKDMKAFVESVKALGVDTIRGRLVAVSNFKEENLLGEGWCWDDDNPQLAALLVDRKNEFMPRFVQGLRDAGIVVEAPCSSDVVPRDALTLSVCSHSIKEILEPMLKESDNLYAESMFFQIAALQGVRPAKAAHARQLIKKTLGKAGVSEIPYRIADGSGLSLYNYVTPEILTRLLTYAYRNTNLFMNLYTALPIAGQDGTLKKRMKEPETNGKVRAKTGTLAGISSLAGYAMTPNYHMLAFCIINQGIMKNAEGRGFQDKVCAALCK</sequence>